<name>A0A0J8B1R8_BETVV</name>
<proteinExistence type="predicted"/>
<keyword evidence="3" id="KW-1185">Reference proteome</keyword>
<dbReference type="AlphaFoldDB" id="A0A0J8B1R8"/>
<gene>
    <name evidence="2" type="ORF">BVRB_013550</name>
</gene>
<accession>A0A0J8B1R8</accession>
<keyword evidence="1" id="KW-0732">Signal</keyword>
<dbReference type="Gramene" id="KMS94979">
    <property type="protein sequence ID" value="KMS94979"/>
    <property type="gene ID" value="BVRB_013550"/>
</dbReference>
<dbReference type="Proteomes" id="UP000035740">
    <property type="component" value="Unassembled WGS sequence"/>
</dbReference>
<organism evidence="2 3">
    <name type="scientific">Beta vulgaris subsp. vulgaris</name>
    <name type="common">Beet</name>
    <dbReference type="NCBI Taxonomy" id="3555"/>
    <lineage>
        <taxon>Eukaryota</taxon>
        <taxon>Viridiplantae</taxon>
        <taxon>Streptophyta</taxon>
        <taxon>Embryophyta</taxon>
        <taxon>Tracheophyta</taxon>
        <taxon>Spermatophyta</taxon>
        <taxon>Magnoliopsida</taxon>
        <taxon>eudicotyledons</taxon>
        <taxon>Gunneridae</taxon>
        <taxon>Pentapetalae</taxon>
        <taxon>Caryophyllales</taxon>
        <taxon>Chenopodiaceae</taxon>
        <taxon>Betoideae</taxon>
        <taxon>Beta</taxon>
    </lineage>
</organism>
<protein>
    <submittedName>
        <fullName evidence="2">Uncharacterized protein</fullName>
    </submittedName>
</protein>
<feature type="chain" id="PRO_5005294062" evidence="1">
    <location>
        <begin position="26"/>
        <end position="108"/>
    </location>
</feature>
<sequence>MEKSSCFKLVFLVFLLLNISASTLARMQPTIMEELTKEQVLEELGAYKQIIASAATRDRGELLRTVIEAVARPRPRPCIRAGGYCNILNVCCAGLTCEEHDIQDAACV</sequence>
<evidence type="ECO:0000313" key="3">
    <source>
        <dbReference type="Proteomes" id="UP000035740"/>
    </source>
</evidence>
<dbReference type="EMBL" id="KQ090625">
    <property type="protein sequence ID" value="KMS94979.1"/>
    <property type="molecule type" value="Genomic_DNA"/>
</dbReference>
<evidence type="ECO:0000313" key="2">
    <source>
        <dbReference type="EMBL" id="KMS94979.1"/>
    </source>
</evidence>
<dbReference type="KEGG" id="bvg:104884995"/>
<evidence type="ECO:0000256" key="1">
    <source>
        <dbReference type="SAM" id="SignalP"/>
    </source>
</evidence>
<reference evidence="2 3" key="1">
    <citation type="journal article" date="2014" name="Nature">
        <title>The genome of the recently domesticated crop plant sugar beet (Beta vulgaris).</title>
        <authorList>
            <person name="Dohm J.C."/>
            <person name="Minoche A.E."/>
            <person name="Holtgrawe D."/>
            <person name="Capella-Gutierrez S."/>
            <person name="Zakrzewski F."/>
            <person name="Tafer H."/>
            <person name="Rupp O."/>
            <person name="Sorensen T.R."/>
            <person name="Stracke R."/>
            <person name="Reinhardt R."/>
            <person name="Goesmann A."/>
            <person name="Kraft T."/>
            <person name="Schulz B."/>
            <person name="Stadler P.F."/>
            <person name="Schmidt T."/>
            <person name="Gabaldon T."/>
            <person name="Lehrach H."/>
            <person name="Weisshaar B."/>
            <person name="Himmelbauer H."/>
        </authorList>
    </citation>
    <scope>NUCLEOTIDE SEQUENCE [LARGE SCALE GENOMIC DNA]</scope>
    <source>
        <tissue evidence="2">Taproot</tissue>
    </source>
</reference>
<feature type="signal peptide" evidence="1">
    <location>
        <begin position="1"/>
        <end position="25"/>
    </location>
</feature>